<dbReference type="Proteomes" id="UP000799754">
    <property type="component" value="Unassembled WGS sequence"/>
</dbReference>
<gene>
    <name evidence="1" type="ORF">BU25DRAFT_491963</name>
</gene>
<evidence type="ECO:0000313" key="1">
    <source>
        <dbReference type="EMBL" id="KAF2626618.1"/>
    </source>
</evidence>
<comment type="caution">
    <text evidence="1">The sequence shown here is derived from an EMBL/GenBank/DDBJ whole genome shotgun (WGS) entry which is preliminary data.</text>
</comment>
<organism evidence="1 2">
    <name type="scientific">Macroventuria anomochaeta</name>
    <dbReference type="NCBI Taxonomy" id="301207"/>
    <lineage>
        <taxon>Eukaryota</taxon>
        <taxon>Fungi</taxon>
        <taxon>Dikarya</taxon>
        <taxon>Ascomycota</taxon>
        <taxon>Pezizomycotina</taxon>
        <taxon>Dothideomycetes</taxon>
        <taxon>Pleosporomycetidae</taxon>
        <taxon>Pleosporales</taxon>
        <taxon>Pleosporineae</taxon>
        <taxon>Didymellaceae</taxon>
        <taxon>Macroventuria</taxon>
    </lineage>
</organism>
<sequence length="376" mass="42567">MPPSKKCKLTIWAATIEDAKDHVRKIRREAKFDYGLPANYNLRRNDPHHIVWLVKDRTCFLVAAHAVESDIARLLHLILTWPTEFQTADVTAKYIAGVCALQKFAYTRFEGVAENKFRGYVTWSTVRRAWELGNFEIKTVPKKWVQKSTKSEVVDKNAHTMTDAIESDIARLTSLIPPSSWPPRFTDLNEARNFIGQCCYGTGFKYTGCPDVAMHKYRLFVNFNAAKYALEDGMFEVEREVPERKALRKALRKAMSGGRDRKVERNDEVRVVDVKGPAAAREEDARVCDGADCLHDVKTVEWNDYDTSNFEPWPACSFSSSEIAYSENGVGAKALADHKEDVVAASAVLEEAAAVDSFKKLVADLQRRYVLKAAFE</sequence>
<accession>A0ACB6RZN7</accession>
<keyword evidence="2" id="KW-1185">Reference proteome</keyword>
<name>A0ACB6RZN7_9PLEO</name>
<dbReference type="EMBL" id="MU006720">
    <property type="protein sequence ID" value="KAF2626618.1"/>
    <property type="molecule type" value="Genomic_DNA"/>
</dbReference>
<reference evidence="1" key="1">
    <citation type="journal article" date="2020" name="Stud. Mycol.">
        <title>101 Dothideomycetes genomes: a test case for predicting lifestyles and emergence of pathogens.</title>
        <authorList>
            <person name="Haridas S."/>
            <person name="Albert R."/>
            <person name="Binder M."/>
            <person name="Bloem J."/>
            <person name="Labutti K."/>
            <person name="Salamov A."/>
            <person name="Andreopoulos B."/>
            <person name="Baker S."/>
            <person name="Barry K."/>
            <person name="Bills G."/>
            <person name="Bluhm B."/>
            <person name="Cannon C."/>
            <person name="Castanera R."/>
            <person name="Culley D."/>
            <person name="Daum C."/>
            <person name="Ezra D."/>
            <person name="Gonzalez J."/>
            <person name="Henrissat B."/>
            <person name="Kuo A."/>
            <person name="Liang C."/>
            <person name="Lipzen A."/>
            <person name="Lutzoni F."/>
            <person name="Magnuson J."/>
            <person name="Mondo S."/>
            <person name="Nolan M."/>
            <person name="Ohm R."/>
            <person name="Pangilinan J."/>
            <person name="Park H.-J."/>
            <person name="Ramirez L."/>
            <person name="Alfaro M."/>
            <person name="Sun H."/>
            <person name="Tritt A."/>
            <person name="Yoshinaga Y."/>
            <person name="Zwiers L.-H."/>
            <person name="Turgeon B."/>
            <person name="Goodwin S."/>
            <person name="Spatafora J."/>
            <person name="Crous P."/>
            <person name="Grigoriev I."/>
        </authorList>
    </citation>
    <scope>NUCLEOTIDE SEQUENCE</scope>
    <source>
        <strain evidence="1">CBS 525.71</strain>
    </source>
</reference>
<evidence type="ECO:0000313" key="2">
    <source>
        <dbReference type="Proteomes" id="UP000799754"/>
    </source>
</evidence>
<proteinExistence type="predicted"/>
<protein>
    <submittedName>
        <fullName evidence="1">Uncharacterized protein</fullName>
    </submittedName>
</protein>